<reference evidence="2" key="1">
    <citation type="journal article" date="2014" name="Front. Microbiol.">
        <title>High frequency of phylogenetically diverse reductive dehalogenase-homologous genes in deep subseafloor sedimentary metagenomes.</title>
        <authorList>
            <person name="Kawai M."/>
            <person name="Futagami T."/>
            <person name="Toyoda A."/>
            <person name="Takaki Y."/>
            <person name="Nishi S."/>
            <person name="Hori S."/>
            <person name="Arai W."/>
            <person name="Tsubouchi T."/>
            <person name="Morono Y."/>
            <person name="Uchiyama I."/>
            <person name="Ito T."/>
            <person name="Fujiyama A."/>
            <person name="Inagaki F."/>
            <person name="Takami H."/>
        </authorList>
    </citation>
    <scope>NUCLEOTIDE SEQUENCE</scope>
    <source>
        <strain evidence="2">Expedition CK06-06</strain>
    </source>
</reference>
<dbReference type="InterPro" id="IPR046345">
    <property type="entry name" value="TraB_PrgY-like"/>
</dbReference>
<keyword evidence="1" id="KW-0472">Membrane</keyword>
<dbReference type="InterPro" id="IPR005230">
    <property type="entry name" value="TraB_bac"/>
</dbReference>
<accession>X1GGI7</accession>
<dbReference type="CDD" id="cd14726">
    <property type="entry name" value="TraB_PrgY-like"/>
    <property type="match status" value="1"/>
</dbReference>
<dbReference type="PANTHER" id="PTHR21530:SF7">
    <property type="entry name" value="TRAB DOMAIN-CONTAINING PROTEIN"/>
    <property type="match status" value="1"/>
</dbReference>
<dbReference type="InterPro" id="IPR002816">
    <property type="entry name" value="TraB/PrgY/GumN_fam"/>
</dbReference>
<comment type="caution">
    <text evidence="2">The sequence shown here is derived from an EMBL/GenBank/DDBJ whole genome shotgun (WGS) entry which is preliminary data.</text>
</comment>
<dbReference type="Pfam" id="PF01963">
    <property type="entry name" value="TraB_PrgY_gumN"/>
    <property type="match status" value="1"/>
</dbReference>
<feature type="non-terminal residue" evidence="2">
    <location>
        <position position="1"/>
    </location>
</feature>
<name>X1GGI7_9ZZZZ</name>
<gene>
    <name evidence="2" type="ORF">S03H2_20884</name>
</gene>
<evidence type="ECO:0000313" key="2">
    <source>
        <dbReference type="EMBL" id="GAH40729.1"/>
    </source>
</evidence>
<keyword evidence="1" id="KW-1133">Transmembrane helix</keyword>
<proteinExistence type="predicted"/>
<keyword evidence="1" id="KW-0812">Transmembrane</keyword>
<organism evidence="2">
    <name type="scientific">marine sediment metagenome</name>
    <dbReference type="NCBI Taxonomy" id="412755"/>
    <lineage>
        <taxon>unclassified sequences</taxon>
        <taxon>metagenomes</taxon>
        <taxon>ecological metagenomes</taxon>
    </lineage>
</organism>
<evidence type="ECO:0008006" key="3">
    <source>
        <dbReference type="Google" id="ProtNLM"/>
    </source>
</evidence>
<protein>
    <recommendedName>
        <fullName evidence="3">TraB family protein</fullName>
    </recommendedName>
</protein>
<dbReference type="PANTHER" id="PTHR21530">
    <property type="entry name" value="PHEROMONE SHUTDOWN PROTEIN"/>
    <property type="match status" value="1"/>
</dbReference>
<dbReference type="AlphaFoldDB" id="X1GGI7"/>
<feature type="transmembrane region" description="Helical" evidence="1">
    <location>
        <begin position="227"/>
        <end position="250"/>
    </location>
</feature>
<feature type="non-terminal residue" evidence="2">
    <location>
        <position position="280"/>
    </location>
</feature>
<dbReference type="EMBL" id="BARU01011064">
    <property type="protein sequence ID" value="GAH40729.1"/>
    <property type="molecule type" value="Genomic_DNA"/>
</dbReference>
<evidence type="ECO:0000256" key="1">
    <source>
        <dbReference type="SAM" id="Phobius"/>
    </source>
</evidence>
<sequence>LNIAKVLKSGKGFLLLANLVLSSFQRRLGLDLGVSPGEEMLTAITVSEESGIPYSLSDRDIQITLKRAWVKSSFWGKNKMLAAMLSSIFSSEKLKQEEIEKLKMKNTLQSMLDELSGFLPSVKEVLIDERDRFLATRIFNAKGKKIVAVIGAGHVEGIIRNLEALDQKTLENDTRSIEGIPPRRRISKLLPYLVPVIIMGLLLAGFFRSGWELSLSMIWKWFLVNGTLSALGALIVLAHPLTIITSFLAAPITSMNPTIGVGLLTGVLETTLRKPRVTDF</sequence>
<feature type="transmembrane region" description="Helical" evidence="1">
    <location>
        <begin position="189"/>
        <end position="207"/>
    </location>
</feature>
<dbReference type="NCBIfam" id="TIGR00261">
    <property type="entry name" value="traB"/>
    <property type="match status" value="1"/>
</dbReference>